<evidence type="ECO:0000256" key="3">
    <source>
        <dbReference type="ARBA" id="ARBA00023163"/>
    </source>
</evidence>
<evidence type="ECO:0000256" key="2">
    <source>
        <dbReference type="ARBA" id="ARBA00023125"/>
    </source>
</evidence>
<dbReference type="PANTHER" id="PTHR30146">
    <property type="entry name" value="LACI-RELATED TRANSCRIPTIONAL REPRESSOR"/>
    <property type="match status" value="1"/>
</dbReference>
<dbReference type="CDD" id="cd01392">
    <property type="entry name" value="HTH_LacI"/>
    <property type="match status" value="1"/>
</dbReference>
<gene>
    <name evidence="5" type="ORF">FB566_4438</name>
</gene>
<keyword evidence="2" id="KW-0238">DNA-binding</keyword>
<dbReference type="Gene3D" id="1.10.260.40">
    <property type="entry name" value="lambda repressor-like DNA-binding domains"/>
    <property type="match status" value="1"/>
</dbReference>
<dbReference type="GO" id="GO:0003700">
    <property type="term" value="F:DNA-binding transcription factor activity"/>
    <property type="evidence" value="ECO:0007669"/>
    <property type="project" value="TreeGrafter"/>
</dbReference>
<dbReference type="Proteomes" id="UP000317043">
    <property type="component" value="Unassembled WGS sequence"/>
</dbReference>
<dbReference type="Gene3D" id="3.40.50.2300">
    <property type="match status" value="2"/>
</dbReference>
<evidence type="ECO:0000313" key="6">
    <source>
        <dbReference type="Proteomes" id="UP000317043"/>
    </source>
</evidence>
<dbReference type="SUPFAM" id="SSF47413">
    <property type="entry name" value="lambda repressor-like DNA-binding domains"/>
    <property type="match status" value="1"/>
</dbReference>
<name>A0A543B1Y2_9ACTN</name>
<accession>A0A543B1Y2</accession>
<dbReference type="OrthoDB" id="4268837at2"/>
<dbReference type="GO" id="GO:0000976">
    <property type="term" value="F:transcription cis-regulatory region binding"/>
    <property type="evidence" value="ECO:0007669"/>
    <property type="project" value="TreeGrafter"/>
</dbReference>
<organism evidence="5 6">
    <name type="scientific">Stackebrandtia endophytica</name>
    <dbReference type="NCBI Taxonomy" id="1496996"/>
    <lineage>
        <taxon>Bacteria</taxon>
        <taxon>Bacillati</taxon>
        <taxon>Actinomycetota</taxon>
        <taxon>Actinomycetes</taxon>
        <taxon>Glycomycetales</taxon>
        <taxon>Glycomycetaceae</taxon>
        <taxon>Stackebrandtia</taxon>
    </lineage>
</organism>
<dbReference type="RefSeq" id="WP_142043711.1">
    <property type="nucleotide sequence ID" value="NZ_JBHTGS010000002.1"/>
</dbReference>
<evidence type="ECO:0000313" key="5">
    <source>
        <dbReference type="EMBL" id="TQL78843.1"/>
    </source>
</evidence>
<proteinExistence type="predicted"/>
<keyword evidence="3" id="KW-0804">Transcription</keyword>
<dbReference type="EMBL" id="VFOW01000001">
    <property type="protein sequence ID" value="TQL78843.1"/>
    <property type="molecule type" value="Genomic_DNA"/>
</dbReference>
<reference evidence="5 6" key="1">
    <citation type="submission" date="2019-06" db="EMBL/GenBank/DDBJ databases">
        <title>Sequencing the genomes of 1000 actinobacteria strains.</title>
        <authorList>
            <person name="Klenk H.-P."/>
        </authorList>
    </citation>
    <scope>NUCLEOTIDE SEQUENCE [LARGE SCALE GENOMIC DNA]</scope>
    <source>
        <strain evidence="5 6">DSM 45928</strain>
    </source>
</reference>
<dbReference type="Pfam" id="PF00356">
    <property type="entry name" value="LacI"/>
    <property type="match status" value="1"/>
</dbReference>
<dbReference type="SMART" id="SM00354">
    <property type="entry name" value="HTH_LACI"/>
    <property type="match status" value="1"/>
</dbReference>
<dbReference type="PROSITE" id="PS50932">
    <property type="entry name" value="HTH_LACI_2"/>
    <property type="match status" value="1"/>
</dbReference>
<dbReference type="CDD" id="cd06267">
    <property type="entry name" value="PBP1_LacI_sugar_binding-like"/>
    <property type="match status" value="1"/>
</dbReference>
<dbReference type="InterPro" id="IPR000843">
    <property type="entry name" value="HTH_LacI"/>
</dbReference>
<dbReference type="Pfam" id="PF00532">
    <property type="entry name" value="Peripla_BP_1"/>
    <property type="match status" value="1"/>
</dbReference>
<dbReference type="InterPro" id="IPR001761">
    <property type="entry name" value="Peripla_BP/Lac1_sug-bd_dom"/>
</dbReference>
<sequence length="331" mass="34914">MNRQPGLRDVAKAAEVSVALASLALNDKPGVSAATRQRILAVADSLGYQANPAARALRLGRTDSYGLILRNLQNPFFLDVITGVQEAAAAQGATVLISDADYSHTRELEAVDHLAAQRVAGLAIAPVGPGDAVARWRQLCPGKPVVVLNAVSPQLPGVQRVAPDNQAAVSLAVRHLVELGHRRIAFLTAPAEVMADHDRLETYQAECDRLGIDCTPVATALAFDAVLAVTSRLLRSDEPPTAVITNSDFTAHAVYSAARREGVEVGAGLSVIGHDDLPTSALLDPPLTTLSLDRRALGRAVFERMTSASTFDDHVEPVDLVVRASTAAPTV</sequence>
<dbReference type="SUPFAM" id="SSF53822">
    <property type="entry name" value="Periplasmic binding protein-like I"/>
    <property type="match status" value="1"/>
</dbReference>
<protein>
    <submittedName>
        <fullName evidence="5">LacI family transcriptional regulator</fullName>
    </submittedName>
</protein>
<keyword evidence="6" id="KW-1185">Reference proteome</keyword>
<comment type="caution">
    <text evidence="5">The sequence shown here is derived from an EMBL/GenBank/DDBJ whole genome shotgun (WGS) entry which is preliminary data.</text>
</comment>
<feature type="domain" description="HTH lacI-type" evidence="4">
    <location>
        <begin position="5"/>
        <end position="59"/>
    </location>
</feature>
<dbReference type="PANTHER" id="PTHR30146:SF153">
    <property type="entry name" value="LACTOSE OPERON REPRESSOR"/>
    <property type="match status" value="1"/>
</dbReference>
<dbReference type="AlphaFoldDB" id="A0A543B1Y2"/>
<dbReference type="InterPro" id="IPR010982">
    <property type="entry name" value="Lambda_DNA-bd_dom_sf"/>
</dbReference>
<evidence type="ECO:0000256" key="1">
    <source>
        <dbReference type="ARBA" id="ARBA00023015"/>
    </source>
</evidence>
<evidence type="ECO:0000259" key="4">
    <source>
        <dbReference type="PROSITE" id="PS50932"/>
    </source>
</evidence>
<dbReference type="InterPro" id="IPR028082">
    <property type="entry name" value="Peripla_BP_I"/>
</dbReference>
<keyword evidence="1" id="KW-0805">Transcription regulation</keyword>
<dbReference type="InParanoid" id="A0A543B1Y2"/>